<gene>
    <name evidence="2" type="ORF">QC820_10825</name>
</gene>
<sequence>MARLVLLAIMLLVPPGLSAAGSWTGQAGPVRAVMVDRGMESTPMRPPPGVTAGVMHEVRWRFGVPAGQAVVAWLCHQDGCVPLDSRSGITQALSGVPAATPLHFRFALAPGQRRAVQVSDLQVIVNYR</sequence>
<protein>
    <submittedName>
        <fullName evidence="2">Flagellar protein FlhE</fullName>
    </submittedName>
</protein>
<organism evidence="2 3">
    <name type="scientific">Halomonas mongoliensis</name>
    <dbReference type="NCBI Taxonomy" id="321265"/>
    <lineage>
        <taxon>Bacteria</taxon>
        <taxon>Pseudomonadati</taxon>
        <taxon>Pseudomonadota</taxon>
        <taxon>Gammaproteobacteria</taxon>
        <taxon>Oceanospirillales</taxon>
        <taxon>Halomonadaceae</taxon>
        <taxon>Halomonas</taxon>
    </lineage>
</organism>
<evidence type="ECO:0000313" key="3">
    <source>
        <dbReference type="Proteomes" id="UP001252270"/>
    </source>
</evidence>
<comment type="caution">
    <text evidence="2">The sequence shown here is derived from an EMBL/GenBank/DDBJ whole genome shotgun (WGS) entry which is preliminary data.</text>
</comment>
<evidence type="ECO:0000256" key="1">
    <source>
        <dbReference type="SAM" id="SignalP"/>
    </source>
</evidence>
<feature type="signal peptide" evidence="1">
    <location>
        <begin position="1"/>
        <end position="19"/>
    </location>
</feature>
<dbReference type="Pfam" id="PF06366">
    <property type="entry name" value="FlhE"/>
    <property type="match status" value="1"/>
</dbReference>
<keyword evidence="1" id="KW-0732">Signal</keyword>
<dbReference type="EMBL" id="JARWAL010000009">
    <property type="protein sequence ID" value="MDR5893307.1"/>
    <property type="molecule type" value="Genomic_DNA"/>
</dbReference>
<dbReference type="InterPro" id="IPR009420">
    <property type="entry name" value="FlhE"/>
</dbReference>
<feature type="chain" id="PRO_5046943235" evidence="1">
    <location>
        <begin position="20"/>
        <end position="128"/>
    </location>
</feature>
<keyword evidence="2" id="KW-0966">Cell projection</keyword>
<evidence type="ECO:0000313" key="2">
    <source>
        <dbReference type="EMBL" id="MDR5893307.1"/>
    </source>
</evidence>
<proteinExistence type="predicted"/>
<keyword evidence="2" id="KW-0282">Flagellum</keyword>
<dbReference type="RefSeq" id="WP_309636928.1">
    <property type="nucleotide sequence ID" value="NZ_JARWAL010000009.1"/>
</dbReference>
<reference evidence="2 3" key="1">
    <citation type="submission" date="2023-04" db="EMBL/GenBank/DDBJ databases">
        <title>A long-awaited taxogenomic arrangement of the family Halomonadaceae.</title>
        <authorList>
            <person name="De La Haba R."/>
            <person name="Chuvochina M."/>
            <person name="Wittouck S."/>
            <person name="Arahal D.R."/>
            <person name="Sanchez-Porro C."/>
            <person name="Hugenholtz P."/>
            <person name="Ventosa A."/>
        </authorList>
    </citation>
    <scope>NUCLEOTIDE SEQUENCE [LARGE SCALE GENOMIC DNA]</scope>
    <source>
        <strain evidence="2 3">DSM 17332</strain>
    </source>
</reference>
<accession>A0ABU1GP55</accession>
<name>A0ABU1GP55_9GAMM</name>
<keyword evidence="2" id="KW-0969">Cilium</keyword>
<keyword evidence="3" id="KW-1185">Reference proteome</keyword>
<dbReference type="Proteomes" id="UP001252270">
    <property type="component" value="Unassembled WGS sequence"/>
</dbReference>